<dbReference type="SMR" id="A0A3R7LSW4"/>
<evidence type="ECO:0000256" key="6">
    <source>
        <dbReference type="RuleBase" id="RU003971"/>
    </source>
</evidence>
<organism evidence="10 11">
    <name type="scientific">Penaeus vannamei</name>
    <name type="common">Whiteleg shrimp</name>
    <name type="synonym">Litopenaeus vannamei</name>
    <dbReference type="NCBI Taxonomy" id="6689"/>
    <lineage>
        <taxon>Eukaryota</taxon>
        <taxon>Metazoa</taxon>
        <taxon>Ecdysozoa</taxon>
        <taxon>Arthropoda</taxon>
        <taxon>Crustacea</taxon>
        <taxon>Multicrustacea</taxon>
        <taxon>Malacostraca</taxon>
        <taxon>Eumalacostraca</taxon>
        <taxon>Eucarida</taxon>
        <taxon>Decapoda</taxon>
        <taxon>Dendrobranchiata</taxon>
        <taxon>Penaeoidea</taxon>
        <taxon>Penaeidae</taxon>
        <taxon>Penaeus</taxon>
    </lineage>
</organism>
<dbReference type="Gene3D" id="3.40.50.1460">
    <property type="match status" value="1"/>
</dbReference>
<sequence>MEKAQDGSDGRSLGFGVAVQDRPDAPMPVGRNEPTYNMQHKERGHALILAYENFSSYGPPRRSCAEHDVQIIKSAFKQLGFTVLTHWDLRKEDFLKVLKEESQSDHSDRDCLVVVLMSHGGIDASKDEFIWTFDKQVKTSELWKNFTPEKCPTLAGKPKMFFLQACRGENVDKGVRLQRPMGMRVQTDSLPVERDYAIPLHADMLMMWASYIGTFAFKSSNNGMNGSVFLHFLAKVLQEEGDQQDLSTMLLRVTREVAVSYESYVPGNYHLDMNKQIPYTVSTLMRKVFFNSK</sequence>
<dbReference type="SUPFAM" id="SSF52129">
    <property type="entry name" value="Caspase-like"/>
    <property type="match status" value="1"/>
</dbReference>
<dbReference type="PROSITE" id="PS50207">
    <property type="entry name" value="CASPASE_P10"/>
    <property type="match status" value="1"/>
</dbReference>
<dbReference type="InterPro" id="IPR011600">
    <property type="entry name" value="Pept_C14_caspase"/>
</dbReference>
<dbReference type="PROSITE" id="PS01122">
    <property type="entry name" value="CASPASE_CYS"/>
    <property type="match status" value="1"/>
</dbReference>
<proteinExistence type="inferred from homology"/>
<feature type="domain" description="Caspase family p20" evidence="9">
    <location>
        <begin position="42"/>
        <end position="170"/>
    </location>
</feature>
<evidence type="ECO:0000256" key="2">
    <source>
        <dbReference type="ARBA" id="ARBA00022670"/>
    </source>
</evidence>
<gene>
    <name evidence="10" type="ORF">C7M84_018544</name>
</gene>
<dbReference type="InterPro" id="IPR029030">
    <property type="entry name" value="Caspase-like_dom_sf"/>
</dbReference>
<keyword evidence="4" id="KW-0788">Thiol protease</keyword>
<reference evidence="10 11" key="1">
    <citation type="submission" date="2018-04" db="EMBL/GenBank/DDBJ databases">
        <authorList>
            <person name="Zhang X."/>
            <person name="Yuan J."/>
            <person name="Li F."/>
            <person name="Xiang J."/>
        </authorList>
    </citation>
    <scope>NUCLEOTIDE SEQUENCE [LARGE SCALE GENOMIC DNA]</scope>
    <source>
        <tissue evidence="10">Muscle</tissue>
    </source>
</reference>
<dbReference type="STRING" id="6689.A0A3R7LSW4"/>
<keyword evidence="3" id="KW-0378">Hydrolase</keyword>
<comment type="caution">
    <text evidence="10">The sequence shown here is derived from an EMBL/GenBank/DDBJ whole genome shotgun (WGS) entry which is preliminary data.</text>
</comment>
<dbReference type="InterPro" id="IPR052039">
    <property type="entry name" value="Caspase-related_regulators"/>
</dbReference>
<evidence type="ECO:0000259" key="9">
    <source>
        <dbReference type="PROSITE" id="PS50208"/>
    </source>
</evidence>
<dbReference type="PANTHER" id="PTHR22576">
    <property type="entry name" value="MUCOSA ASSOCIATED LYMPHOID TISSUE LYMPHOMA TRANSLOCATION PROTEIN 1/PARACASPASE"/>
    <property type="match status" value="1"/>
</dbReference>
<dbReference type="Proteomes" id="UP000283509">
    <property type="component" value="Unassembled WGS sequence"/>
</dbReference>
<dbReference type="SMART" id="SM00115">
    <property type="entry name" value="CASc"/>
    <property type="match status" value="1"/>
</dbReference>
<dbReference type="InterPro" id="IPR001309">
    <property type="entry name" value="Pept_C14_p20"/>
</dbReference>
<feature type="domain" description="Caspase family p10" evidence="8">
    <location>
        <begin position="194"/>
        <end position="292"/>
    </location>
</feature>
<dbReference type="OrthoDB" id="6116485at2759"/>
<dbReference type="PROSITE" id="PS01121">
    <property type="entry name" value="CASPASE_HIS"/>
    <property type="match status" value="1"/>
</dbReference>
<keyword evidence="2" id="KW-0645">Protease</keyword>
<keyword evidence="11" id="KW-1185">Reference proteome</keyword>
<evidence type="ECO:0000256" key="3">
    <source>
        <dbReference type="ARBA" id="ARBA00022801"/>
    </source>
</evidence>
<dbReference type="AlphaFoldDB" id="A0A3R7LSW4"/>
<evidence type="ECO:0000259" key="8">
    <source>
        <dbReference type="PROSITE" id="PS50207"/>
    </source>
</evidence>
<accession>A0A3R7LSW4</accession>
<protein>
    <submittedName>
        <fullName evidence="10">Caspase 1</fullName>
    </submittedName>
</protein>
<reference evidence="10 11" key="2">
    <citation type="submission" date="2019-01" db="EMBL/GenBank/DDBJ databases">
        <title>The decoding of complex shrimp genome reveals the adaptation for benthos swimmer, frequently molting mechanism and breeding impact on genome.</title>
        <authorList>
            <person name="Sun Y."/>
            <person name="Gao Y."/>
            <person name="Yu Y."/>
        </authorList>
    </citation>
    <scope>NUCLEOTIDE SEQUENCE [LARGE SCALE GENOMIC DNA]</scope>
    <source>
        <tissue evidence="10">Muscle</tissue>
    </source>
</reference>
<keyword evidence="5" id="KW-0865">Zymogen</keyword>
<dbReference type="InterPro" id="IPR033139">
    <property type="entry name" value="Caspase_cys_AS"/>
</dbReference>
<dbReference type="InterPro" id="IPR016129">
    <property type="entry name" value="Caspase_his_AS"/>
</dbReference>
<dbReference type="GO" id="GO:0004197">
    <property type="term" value="F:cysteine-type endopeptidase activity"/>
    <property type="evidence" value="ECO:0007669"/>
    <property type="project" value="InterPro"/>
</dbReference>
<dbReference type="PANTHER" id="PTHR22576:SF41">
    <property type="entry name" value="CASPASE 14, APOPTOSIS-RELATED CYSTEINE PEPTIDASE"/>
    <property type="match status" value="1"/>
</dbReference>
<dbReference type="PRINTS" id="PR00376">
    <property type="entry name" value="IL1BCENZYME"/>
</dbReference>
<name>A0A3R7LSW4_PENVA</name>
<evidence type="ECO:0000256" key="4">
    <source>
        <dbReference type="ARBA" id="ARBA00022807"/>
    </source>
</evidence>
<evidence type="ECO:0000256" key="7">
    <source>
        <dbReference type="SAM" id="MobiDB-lite"/>
    </source>
</evidence>
<evidence type="ECO:0000313" key="10">
    <source>
        <dbReference type="EMBL" id="ROT63570.1"/>
    </source>
</evidence>
<dbReference type="GO" id="GO:0006508">
    <property type="term" value="P:proteolysis"/>
    <property type="evidence" value="ECO:0007669"/>
    <property type="project" value="UniProtKB-KW"/>
</dbReference>
<dbReference type="PROSITE" id="PS50208">
    <property type="entry name" value="CASPASE_P20"/>
    <property type="match status" value="1"/>
</dbReference>
<evidence type="ECO:0000313" key="11">
    <source>
        <dbReference type="Proteomes" id="UP000283509"/>
    </source>
</evidence>
<comment type="similarity">
    <text evidence="1 6">Belongs to the peptidase C14A family.</text>
</comment>
<dbReference type="InterPro" id="IPR002138">
    <property type="entry name" value="Pept_C14_p10"/>
</dbReference>
<dbReference type="InterPro" id="IPR015917">
    <property type="entry name" value="Pept_C14A"/>
</dbReference>
<feature type="region of interest" description="Disordered" evidence="7">
    <location>
        <begin position="1"/>
        <end position="32"/>
    </location>
</feature>
<evidence type="ECO:0000256" key="1">
    <source>
        <dbReference type="ARBA" id="ARBA00010134"/>
    </source>
</evidence>
<evidence type="ECO:0000256" key="5">
    <source>
        <dbReference type="ARBA" id="ARBA00023145"/>
    </source>
</evidence>
<dbReference type="Pfam" id="PF00656">
    <property type="entry name" value="Peptidase_C14"/>
    <property type="match status" value="1"/>
</dbReference>
<dbReference type="EMBL" id="QCYY01003420">
    <property type="protein sequence ID" value="ROT63570.1"/>
    <property type="molecule type" value="Genomic_DNA"/>
</dbReference>